<reference evidence="1 2" key="1">
    <citation type="submission" date="2015-06" db="EMBL/GenBank/DDBJ databases">
        <title>Improved classification and identification of acetic acid bacteria using matrix-assisted laser desorption/ionization time-of-flight mass spectrometry; Gluconobacter nephelii and Gluconobacter uchimurae are later heterotypic synonyms of Gluconobacter japonicus and Gluconobacter oxydans, respectively.</title>
        <authorList>
            <person name="Li L."/>
            <person name="Cleenwerck I."/>
            <person name="De Vuyst L."/>
            <person name="Vandamme P."/>
        </authorList>
    </citation>
    <scope>NUCLEOTIDE SEQUENCE [LARGE SCALE GENOMIC DNA]</scope>
    <source>
        <strain evidence="1 2">LMG 1676</strain>
    </source>
</reference>
<dbReference type="CDD" id="cd07505">
    <property type="entry name" value="HAD_BPGM-like"/>
    <property type="match status" value="1"/>
</dbReference>
<name>A0A149S988_GLUOY</name>
<dbReference type="Gene3D" id="1.10.150.240">
    <property type="entry name" value="Putative phosphatase, domain 2"/>
    <property type="match status" value="1"/>
</dbReference>
<dbReference type="SFLD" id="SFLDS00003">
    <property type="entry name" value="Haloacid_Dehalogenase"/>
    <property type="match status" value="1"/>
</dbReference>
<dbReference type="Pfam" id="PF13419">
    <property type="entry name" value="HAD_2"/>
    <property type="match status" value="1"/>
</dbReference>
<organism evidence="1 2">
    <name type="scientific">Gluconobacter oxydans</name>
    <name type="common">Gluconobacter suboxydans</name>
    <dbReference type="NCBI Taxonomy" id="442"/>
    <lineage>
        <taxon>Bacteria</taxon>
        <taxon>Pseudomonadati</taxon>
        <taxon>Pseudomonadota</taxon>
        <taxon>Alphaproteobacteria</taxon>
        <taxon>Acetobacterales</taxon>
        <taxon>Acetobacteraceae</taxon>
        <taxon>Gluconobacter</taxon>
    </lineage>
</organism>
<dbReference type="RefSeq" id="WP_012813099.1">
    <property type="nucleotide sequence ID" value="NZ_LHZG01000048.1"/>
</dbReference>
<dbReference type="InterPro" id="IPR041492">
    <property type="entry name" value="HAD_2"/>
</dbReference>
<dbReference type="AlphaFoldDB" id="A0A149S988"/>
<dbReference type="SUPFAM" id="SSF56784">
    <property type="entry name" value="HAD-like"/>
    <property type="match status" value="1"/>
</dbReference>
<evidence type="ECO:0000313" key="2">
    <source>
        <dbReference type="Proteomes" id="UP000075655"/>
    </source>
</evidence>
<dbReference type="InterPro" id="IPR006439">
    <property type="entry name" value="HAD-SF_hydro_IA"/>
</dbReference>
<gene>
    <name evidence="1" type="ORF">AD934_00355</name>
</gene>
<dbReference type="NCBIfam" id="TIGR01509">
    <property type="entry name" value="HAD-SF-IA-v3"/>
    <property type="match status" value="1"/>
</dbReference>
<dbReference type="InterPro" id="IPR023198">
    <property type="entry name" value="PGP-like_dom2"/>
</dbReference>
<dbReference type="PANTHER" id="PTHR18901">
    <property type="entry name" value="2-DEOXYGLUCOSE-6-PHOSPHATE PHOSPHATASE 2"/>
    <property type="match status" value="1"/>
</dbReference>
<dbReference type="Proteomes" id="UP000075655">
    <property type="component" value="Unassembled WGS sequence"/>
</dbReference>
<dbReference type="PANTHER" id="PTHR18901:SF38">
    <property type="entry name" value="PSEUDOURIDINE-5'-PHOSPHATASE"/>
    <property type="match status" value="1"/>
</dbReference>
<protein>
    <submittedName>
        <fullName evidence="1">Phosphatase</fullName>
    </submittedName>
</protein>
<dbReference type="InterPro" id="IPR036412">
    <property type="entry name" value="HAD-like_sf"/>
</dbReference>
<dbReference type="InterPro" id="IPR023214">
    <property type="entry name" value="HAD_sf"/>
</dbReference>
<proteinExistence type="predicted"/>
<dbReference type="EMBL" id="LHZG01000048">
    <property type="protein sequence ID" value="KXV23276.1"/>
    <property type="molecule type" value="Genomic_DNA"/>
</dbReference>
<comment type="caution">
    <text evidence="1">The sequence shown here is derived from an EMBL/GenBank/DDBJ whole genome shotgun (WGS) entry which is preliminary data.</text>
</comment>
<dbReference type="SFLD" id="SFLDG01129">
    <property type="entry name" value="C1.5:_HAD__Beta-PGM__Phosphata"/>
    <property type="match status" value="1"/>
</dbReference>
<dbReference type="PATRIC" id="fig|442.8.peg.516"/>
<sequence>MTDTVFPAHLLKHKQEPVHGVVFDMDGLLLDSESLAMEALVFAARDLNYDIPMSFCRTMIGVPADGCRTMVRKTYGQDFPLERFFELQEVHLRNFVDTGKLALKKGVLPLLDLLDTYKIPRAIATSSSRVRTDHHLKLVNLFHRFNAIVTRDDVSKGKPDPEPYLTAAKKIGVNPAHALALEDSHSGARAAHAAGIRVIVVPDLLEATDEIRGKALAIVQDLSIVEAYLKHAITGQA</sequence>
<dbReference type="PRINTS" id="PR00413">
    <property type="entry name" value="HADHALOGNASE"/>
</dbReference>
<evidence type="ECO:0000313" key="1">
    <source>
        <dbReference type="EMBL" id="KXV23276.1"/>
    </source>
</evidence>
<accession>A0A149S988</accession>
<dbReference type="Gene3D" id="3.40.50.1000">
    <property type="entry name" value="HAD superfamily/HAD-like"/>
    <property type="match status" value="1"/>
</dbReference>